<dbReference type="GO" id="GO:0003886">
    <property type="term" value="F:DNA (cytosine-5-)-methyltransferase activity"/>
    <property type="evidence" value="ECO:0007669"/>
    <property type="project" value="UniProtKB-EC"/>
</dbReference>
<keyword evidence="10" id="KW-1185">Reference proteome</keyword>
<evidence type="ECO:0000313" key="10">
    <source>
        <dbReference type="Proteomes" id="UP001318120"/>
    </source>
</evidence>
<evidence type="ECO:0000256" key="2">
    <source>
        <dbReference type="ARBA" id="ARBA00022679"/>
    </source>
</evidence>
<evidence type="ECO:0000256" key="6">
    <source>
        <dbReference type="PROSITE-ProRule" id="PRU01016"/>
    </source>
</evidence>
<protein>
    <recommendedName>
        <fullName evidence="8">Cytosine-specific methyltransferase</fullName>
        <ecNumber evidence="8">2.1.1.37</ecNumber>
    </recommendedName>
</protein>
<reference evidence="9 10" key="1">
    <citation type="journal article" date="2017" name="Genome Biol. Evol.">
        <title>Comparative Genomic Analysis Identifies a Campylobacter Clade Deficient in Selenium Metabolism.</title>
        <authorList>
            <person name="Miller W.G."/>
            <person name="Yee E."/>
            <person name="Lopes B.S."/>
            <person name="Chapman M.H."/>
            <person name="Huynh S."/>
            <person name="Bono J.L."/>
            <person name="Parker C.T."/>
            <person name="Strachan N.J.C."/>
            <person name="Forbes K.J."/>
        </authorList>
    </citation>
    <scope>NUCLEOTIDE SEQUENCE [LARGE SCALE GENOMIC DNA]</scope>
    <source>
        <strain evidence="9 10">RM9261</strain>
    </source>
</reference>
<feature type="active site" evidence="6">
    <location>
        <position position="79"/>
    </location>
</feature>
<comment type="catalytic activity">
    <reaction evidence="5 8">
        <text>a 2'-deoxycytidine in DNA + S-adenosyl-L-methionine = a 5-methyl-2'-deoxycytidine in DNA + S-adenosyl-L-homocysteine + H(+)</text>
        <dbReference type="Rhea" id="RHEA:13681"/>
        <dbReference type="Rhea" id="RHEA-COMP:11369"/>
        <dbReference type="Rhea" id="RHEA-COMP:11370"/>
        <dbReference type="ChEBI" id="CHEBI:15378"/>
        <dbReference type="ChEBI" id="CHEBI:57856"/>
        <dbReference type="ChEBI" id="CHEBI:59789"/>
        <dbReference type="ChEBI" id="CHEBI:85452"/>
        <dbReference type="ChEBI" id="CHEBI:85454"/>
        <dbReference type="EC" id="2.1.1.37"/>
    </reaction>
</comment>
<dbReference type="InterPro" id="IPR018117">
    <property type="entry name" value="C5_DNA_meth_AS"/>
</dbReference>
<dbReference type="GeneID" id="93112767"/>
<dbReference type="Gene3D" id="3.40.50.150">
    <property type="entry name" value="Vaccinia Virus protein VP39"/>
    <property type="match status" value="1"/>
</dbReference>
<evidence type="ECO:0000256" key="7">
    <source>
        <dbReference type="RuleBase" id="RU000416"/>
    </source>
</evidence>
<dbReference type="GO" id="GO:0032259">
    <property type="term" value="P:methylation"/>
    <property type="evidence" value="ECO:0007669"/>
    <property type="project" value="UniProtKB-KW"/>
</dbReference>
<dbReference type="InterPro" id="IPR031303">
    <property type="entry name" value="C5_meth_CS"/>
</dbReference>
<dbReference type="EMBL" id="CP144916">
    <property type="protein sequence ID" value="WWC42055.1"/>
    <property type="molecule type" value="Genomic_DNA"/>
</dbReference>
<sequence length="371" mass="43086">MSKITVATTFSGIGAFEQALKKLKIPHDIAFAGDIDNFVKRSYFANYDIDESRWHNDITKFNAIKFKNKIDILVGGSPCQSFSMVGKRKGFEDTRGTLFYDYARVISECNPRVFIYENVKGLTTHDNGQTWEIVQNTFRDLGYKIYTEVLNSKDYGIPQNRERIFVIGFKDNIAFNFPKKIKLNSTMQDFLQDYTDSKYYLKEKGVKFVTSSKNRLKRYTQINGEIALCQKANQQYNWHGDFIFETSLEPDEFLFDVRTVEEKYYLSDKVKNYVLAQGTKNFKTSTKTDLEIARPLLNTMHKMHRAGIDNYVTHTGRIRKLTPRECLRLMGFDDTFKIVVSDTQMYKQAGNSIVVNVLSEILKEIFHALKI</sequence>
<dbReference type="Proteomes" id="UP001318120">
    <property type="component" value="Chromosome"/>
</dbReference>
<dbReference type="PANTHER" id="PTHR46098:SF1">
    <property type="entry name" value="TRNA (CYTOSINE(38)-C(5))-METHYLTRANSFERASE"/>
    <property type="match status" value="1"/>
</dbReference>
<dbReference type="PRINTS" id="PR00105">
    <property type="entry name" value="C5METTRFRASE"/>
</dbReference>
<accession>A0ABZ2E8J5</accession>
<dbReference type="CDD" id="cd00315">
    <property type="entry name" value="Cyt_C5_DNA_methylase"/>
    <property type="match status" value="1"/>
</dbReference>
<keyword evidence="3 6" id="KW-0949">S-adenosyl-L-methionine</keyword>
<dbReference type="PROSITE" id="PS51679">
    <property type="entry name" value="SAM_MT_C5"/>
    <property type="match status" value="1"/>
</dbReference>
<keyword evidence="1 6" id="KW-0489">Methyltransferase</keyword>
<dbReference type="PROSITE" id="PS00094">
    <property type="entry name" value="C5_MTASE_1"/>
    <property type="match status" value="1"/>
</dbReference>
<dbReference type="SUPFAM" id="SSF53335">
    <property type="entry name" value="S-adenosyl-L-methionine-dependent methyltransferases"/>
    <property type="match status" value="1"/>
</dbReference>
<evidence type="ECO:0000256" key="4">
    <source>
        <dbReference type="ARBA" id="ARBA00022747"/>
    </source>
</evidence>
<dbReference type="Pfam" id="PF00145">
    <property type="entry name" value="DNA_methylase"/>
    <property type="match status" value="1"/>
</dbReference>
<organism evidence="9 10">
    <name type="scientific">Campylobacter vicugnae</name>
    <dbReference type="NCBI Taxonomy" id="1660076"/>
    <lineage>
        <taxon>Bacteria</taxon>
        <taxon>Pseudomonadati</taxon>
        <taxon>Campylobacterota</taxon>
        <taxon>Epsilonproteobacteria</taxon>
        <taxon>Campylobacterales</taxon>
        <taxon>Campylobacteraceae</taxon>
        <taxon>Campylobacter</taxon>
    </lineage>
</organism>
<comment type="similarity">
    <text evidence="6 7">Belongs to the class I-like SAM-binding methyltransferase superfamily. C5-methyltransferase family.</text>
</comment>
<keyword evidence="4" id="KW-0680">Restriction system</keyword>
<dbReference type="EC" id="2.1.1.37" evidence="8"/>
<dbReference type="PANTHER" id="PTHR46098">
    <property type="entry name" value="TRNA (CYTOSINE(38)-C(5))-METHYLTRANSFERASE"/>
    <property type="match status" value="1"/>
</dbReference>
<dbReference type="PROSITE" id="PS00095">
    <property type="entry name" value="C5_MTASE_2"/>
    <property type="match status" value="1"/>
</dbReference>
<dbReference type="Gene3D" id="3.90.120.10">
    <property type="entry name" value="DNA Methylase, subunit A, domain 2"/>
    <property type="match status" value="1"/>
</dbReference>
<evidence type="ECO:0000256" key="1">
    <source>
        <dbReference type="ARBA" id="ARBA00022603"/>
    </source>
</evidence>
<proteinExistence type="inferred from homology"/>
<keyword evidence="2 6" id="KW-0808">Transferase</keyword>
<dbReference type="InterPro" id="IPR001525">
    <property type="entry name" value="C5_MeTfrase"/>
</dbReference>
<evidence type="ECO:0000256" key="3">
    <source>
        <dbReference type="ARBA" id="ARBA00022691"/>
    </source>
</evidence>
<name>A0ABZ2E8J5_9BACT</name>
<dbReference type="InterPro" id="IPR050750">
    <property type="entry name" value="C5-MTase"/>
</dbReference>
<evidence type="ECO:0000256" key="8">
    <source>
        <dbReference type="RuleBase" id="RU000417"/>
    </source>
</evidence>
<dbReference type="RefSeq" id="WP_086234191.1">
    <property type="nucleotide sequence ID" value="NZ_CP018793.1"/>
</dbReference>
<evidence type="ECO:0000256" key="5">
    <source>
        <dbReference type="ARBA" id="ARBA00047422"/>
    </source>
</evidence>
<dbReference type="NCBIfam" id="TIGR00675">
    <property type="entry name" value="dcm"/>
    <property type="match status" value="1"/>
</dbReference>
<dbReference type="InterPro" id="IPR029063">
    <property type="entry name" value="SAM-dependent_MTases_sf"/>
</dbReference>
<gene>
    <name evidence="9" type="primary">dcm</name>
    <name evidence="9" type="ORF">CVIC9261_01615</name>
</gene>
<evidence type="ECO:0000313" key="9">
    <source>
        <dbReference type="EMBL" id="WWC42055.1"/>
    </source>
</evidence>